<dbReference type="Proteomes" id="UP000217838">
    <property type="component" value="Unassembled WGS sequence"/>
</dbReference>
<reference evidence="2" key="1">
    <citation type="submission" date="2017-08" db="EMBL/GenBank/DDBJ databases">
        <title>A dynamic microbial community with high functional redundancy inhabits the cold, oxic subseafloor aquifer.</title>
        <authorList>
            <person name="Tully B.J."/>
            <person name="Wheat C.G."/>
            <person name="Glazer B.T."/>
            <person name="Huber J.A."/>
        </authorList>
    </citation>
    <scope>NUCLEOTIDE SEQUENCE [LARGE SCALE GENOMIC DNA]</scope>
</reference>
<name>A0A2A4YNJ0_UNCAE</name>
<gene>
    <name evidence="1" type="ORF">COB11_00005</name>
</gene>
<sequence>MSVQLISEGSFESATVHSDYDSAHCVEDDLFGDVFDFLPTRSCDEVAPLDPARITSLESPPAVRRNSWVGEEEEVAQTAQPQINGADHLEKIDRVLSKKLFKNLSGYELDLLVKLFSKEPENAEKLNKWLELILDGKGKQARKEVQLFLRKHIKFKNTLSMAFHHDVKKWREKSAAGRVKSLAKHTAKLVFSPLLLVVGLLKSTGKIALSSSYRKTTAVALKTFIKTRSFNYKTRRNIASFMLKLGIAGIVSLAISGEIATCAATTPLIVAGVVGGTGLLAKIANDTAQHKAAALSFSEILGDTVKTAADTAVTAGFFMAIAELGGVISDALSSKPDAMNADTEETSNFAEFYEVAEEGLGHADLATSGVKLTQDLAETARKSKKI</sequence>
<protein>
    <submittedName>
        <fullName evidence="1">Uncharacterized protein</fullName>
    </submittedName>
</protein>
<dbReference type="EMBL" id="NVUU01000001">
    <property type="protein sequence ID" value="PCI96190.1"/>
    <property type="molecule type" value="Genomic_DNA"/>
</dbReference>
<proteinExistence type="predicted"/>
<accession>A0A2A4YNJ0</accession>
<dbReference type="AlphaFoldDB" id="A0A2A4YNJ0"/>
<evidence type="ECO:0000313" key="1">
    <source>
        <dbReference type="EMBL" id="PCI96190.1"/>
    </source>
</evidence>
<comment type="caution">
    <text evidence="1">The sequence shown here is derived from an EMBL/GenBank/DDBJ whole genome shotgun (WGS) entry which is preliminary data.</text>
</comment>
<organism evidence="1 2">
    <name type="scientific">Aerophobetes bacterium</name>
    <dbReference type="NCBI Taxonomy" id="2030807"/>
    <lineage>
        <taxon>Bacteria</taxon>
        <taxon>Candidatus Aerophobota</taxon>
    </lineage>
</organism>
<evidence type="ECO:0000313" key="2">
    <source>
        <dbReference type="Proteomes" id="UP000217838"/>
    </source>
</evidence>